<keyword evidence="1" id="KW-0472">Membrane</keyword>
<organism evidence="2">
    <name type="scientific">Flavobacterium columnare</name>
    <dbReference type="NCBI Taxonomy" id="996"/>
    <lineage>
        <taxon>Bacteria</taxon>
        <taxon>Pseudomonadati</taxon>
        <taxon>Bacteroidota</taxon>
        <taxon>Flavobacteriia</taxon>
        <taxon>Flavobacteriales</taxon>
        <taxon>Flavobacteriaceae</taxon>
        <taxon>Flavobacterium</taxon>
    </lineage>
</organism>
<dbReference type="AlphaFoldDB" id="A0A8G0PAF2"/>
<protein>
    <recommendedName>
        <fullName evidence="3">SGNH/GDSL hydrolase family protein</fullName>
    </recommendedName>
</protein>
<feature type="transmembrane region" description="Helical" evidence="1">
    <location>
        <begin position="6"/>
        <end position="26"/>
    </location>
</feature>
<name>A0A8G0PAF2_9FLAO</name>
<accession>A0A8G0PAF2</accession>
<gene>
    <name evidence="2" type="ORF">JJC05_03725</name>
</gene>
<dbReference type="Proteomes" id="UP000824721">
    <property type="component" value="Chromosome"/>
</dbReference>
<dbReference type="KEGG" id="fdv:JJC05_03725"/>
<sequence>MKQFLIFIGKIVLIILLSSFTLDLLYSNVYSKSDKRNKIQKVINSEPKMYDVIMLGSSRANNHFIPDLFIEKGYTSYNYGMSGARLQESALLLRLMIDKGYHFKNIILEIDLNINSEGYSEGVRAFFMPYLKSNTSVSNYYKAIIPEFNLLYYIPFYRYIQYDSQIGFREMLFSLIDKPSKSVLNHGFYALHGVGENMSYDLTKYYPKKNKDYEFIKDICRKNKINLIVVSTPMCSNVKKIEYFDIIKKVYPEVHNYENSINEDKYFSSCGHMNEAGARMFTVKIIKDFFKIKSCI</sequence>
<keyword evidence="1" id="KW-0812">Transmembrane</keyword>
<reference evidence="2" key="1">
    <citation type="submission" date="2020-12" db="EMBL/GenBank/DDBJ databases">
        <title>Genome sequencing of genetic groups of Flavobacterium columnare.</title>
        <authorList>
            <person name="Waldbieser G.C."/>
            <person name="Griffin M.J."/>
            <person name="LaFrentz B.R."/>
        </authorList>
    </citation>
    <scope>NUCLEOTIDE SEQUENCE</scope>
    <source>
        <strain evidence="2">90-106</strain>
    </source>
</reference>
<proteinExistence type="predicted"/>
<dbReference type="EMBL" id="CP067378">
    <property type="protein sequence ID" value="QYS89418.1"/>
    <property type="molecule type" value="Genomic_DNA"/>
</dbReference>
<keyword evidence="1" id="KW-1133">Transmembrane helix</keyword>
<evidence type="ECO:0008006" key="3">
    <source>
        <dbReference type="Google" id="ProtNLM"/>
    </source>
</evidence>
<evidence type="ECO:0000313" key="2">
    <source>
        <dbReference type="EMBL" id="QYS89418.1"/>
    </source>
</evidence>
<evidence type="ECO:0000256" key="1">
    <source>
        <dbReference type="SAM" id="Phobius"/>
    </source>
</evidence>
<dbReference type="SUPFAM" id="SSF52266">
    <property type="entry name" value="SGNH hydrolase"/>
    <property type="match status" value="1"/>
</dbReference>